<dbReference type="EMBL" id="ALAO01000235">
    <property type="protein sequence ID" value="EKO38566.1"/>
    <property type="molecule type" value="Genomic_DNA"/>
</dbReference>
<dbReference type="PATRIC" id="fig|1206767.3.peg.2690"/>
<dbReference type="AlphaFoldDB" id="K6GNL5"/>
<proteinExistence type="predicted"/>
<protein>
    <submittedName>
        <fullName evidence="1">Uncharacterized protein</fullName>
    </submittedName>
</protein>
<evidence type="ECO:0000313" key="1">
    <source>
        <dbReference type="EMBL" id="EKO38566.1"/>
    </source>
</evidence>
<dbReference type="Proteomes" id="UP000006272">
    <property type="component" value="Unassembled WGS sequence"/>
</dbReference>
<comment type="caution">
    <text evidence="1">The sequence shown here is derived from an EMBL/GenBank/DDBJ whole genome shotgun (WGS) entry which is preliminary data.</text>
</comment>
<reference evidence="1 2" key="1">
    <citation type="submission" date="2012-07" db="EMBL/GenBank/DDBJ databases">
        <title>Draft genome sequence of Desulfovibrio magneticus str. Maddingley MBC34 obtained from a metagenomic sequence of a methanogenic enrichment isolated from coal-seam formation water in Victoria, Australia.</title>
        <authorList>
            <person name="Greenfield P."/>
            <person name="Hendry P."/>
            <person name="Li D."/>
            <person name="Rosewarne C.P."/>
            <person name="Tran-Dinh N."/>
            <person name="Elbourne L.D.H."/>
            <person name="Paulsen I.T."/>
            <person name="Midgley D.J."/>
        </authorList>
    </citation>
    <scope>NUCLEOTIDE SEQUENCE [LARGE SCALE GENOMIC DNA]</scope>
    <source>
        <strain evidence="2">Maddingley MBC34</strain>
    </source>
</reference>
<name>K6GNL5_9BACT</name>
<gene>
    <name evidence="1" type="ORF">B193_2748</name>
</gene>
<organism evidence="1 2">
    <name type="scientific">Solidesulfovibrio magneticus str. Maddingley MBC34</name>
    <dbReference type="NCBI Taxonomy" id="1206767"/>
    <lineage>
        <taxon>Bacteria</taxon>
        <taxon>Pseudomonadati</taxon>
        <taxon>Thermodesulfobacteriota</taxon>
        <taxon>Desulfovibrionia</taxon>
        <taxon>Desulfovibrionales</taxon>
        <taxon>Desulfovibrionaceae</taxon>
        <taxon>Solidesulfovibrio</taxon>
    </lineage>
</organism>
<sequence length="420" mass="48963">MNKELQDFIDKCNIVFKDCITFYNETVNLQINAEHPITISSPYQEIATSIDNLKKLSDTHETALYNDNHYETLIASAHRFYPFMTHQDINIHDSNKNICYTISKPTNAYIIHFINKIYDATVNTDTMISTMSFFFNQSHRHVNFFDGVIEYIPFFKTLKISSPNKLKLHNFTTLSNSFRFNLSFKKNAVLIEEKSYDRFIFKTNNTSFTNQETYEIDPPRREYNEDLIHQYHLAKSAESSQLQFLSYYHIIEYFFESIYTSDLIENIREKITSPSFSYNDNKDIKNLISLIKNKLPNRQDAININELEALKLCIRKYVDLTTLCNTLSNANKSLIEYYTTTKVNFCGGSTINFNKNDEQSTISHIAKRIYSTRNSIVHNKDNGQGTFTPFIDETILAKEIPLIQNISEQIIFKTSSPLSL</sequence>
<accession>K6GNL5</accession>
<evidence type="ECO:0000313" key="2">
    <source>
        <dbReference type="Proteomes" id="UP000006272"/>
    </source>
</evidence>